<dbReference type="InParanoid" id="B9RHN4"/>
<evidence type="ECO:0000313" key="1">
    <source>
        <dbReference type="EMBL" id="EEF49121.1"/>
    </source>
</evidence>
<organism evidence="1 2">
    <name type="scientific">Ricinus communis</name>
    <name type="common">Castor bean</name>
    <dbReference type="NCBI Taxonomy" id="3988"/>
    <lineage>
        <taxon>Eukaryota</taxon>
        <taxon>Viridiplantae</taxon>
        <taxon>Streptophyta</taxon>
        <taxon>Embryophyta</taxon>
        <taxon>Tracheophyta</taxon>
        <taxon>Spermatophyta</taxon>
        <taxon>Magnoliopsida</taxon>
        <taxon>eudicotyledons</taxon>
        <taxon>Gunneridae</taxon>
        <taxon>Pentapetalae</taxon>
        <taxon>rosids</taxon>
        <taxon>fabids</taxon>
        <taxon>Malpighiales</taxon>
        <taxon>Euphorbiaceae</taxon>
        <taxon>Acalyphoideae</taxon>
        <taxon>Acalypheae</taxon>
        <taxon>Ricinus</taxon>
    </lineage>
</organism>
<keyword evidence="2" id="KW-1185">Reference proteome</keyword>
<name>B9RHN4_RICCO</name>
<sequence length="204" mass="23587">MAIEALTSGTTCKLLYNSLNLDRPHNFSDLMSGAKQHIELEETMRADGDIIEWRTLNVARVVEDKRLETSKLSQYENRGQKGSRPYRPRVDKQLTFGKPYYTSQPPKQSYTPLNGPRSKILMWVKWSGEHIIWPSKLQTNLVKRNPKKISWGDEVWTRGAYRAKRREKAEGRANSHDQRDNIGIILCITNTKEKGISPRRAHDP</sequence>
<dbReference type="AlphaFoldDB" id="B9RHN4"/>
<dbReference type="Proteomes" id="UP000008311">
    <property type="component" value="Unassembled WGS sequence"/>
</dbReference>
<gene>
    <name evidence="1" type="ORF">RCOM_1763050</name>
</gene>
<dbReference type="EMBL" id="EQ973780">
    <property type="protein sequence ID" value="EEF49121.1"/>
    <property type="molecule type" value="Genomic_DNA"/>
</dbReference>
<accession>B9RHN4</accession>
<reference evidence="2" key="1">
    <citation type="journal article" date="2010" name="Nat. Biotechnol.">
        <title>Draft genome sequence of the oilseed species Ricinus communis.</title>
        <authorList>
            <person name="Chan A.P."/>
            <person name="Crabtree J."/>
            <person name="Zhao Q."/>
            <person name="Lorenzi H."/>
            <person name="Orvis J."/>
            <person name="Puiu D."/>
            <person name="Melake-Berhan A."/>
            <person name="Jones K.M."/>
            <person name="Redman J."/>
            <person name="Chen G."/>
            <person name="Cahoon E.B."/>
            <person name="Gedil M."/>
            <person name="Stanke M."/>
            <person name="Haas B.J."/>
            <person name="Wortman J.R."/>
            <person name="Fraser-Liggett C.M."/>
            <person name="Ravel J."/>
            <person name="Rabinowicz P.D."/>
        </authorList>
    </citation>
    <scope>NUCLEOTIDE SEQUENCE [LARGE SCALE GENOMIC DNA]</scope>
    <source>
        <strain evidence="2">cv. Hale</strain>
    </source>
</reference>
<protein>
    <submittedName>
        <fullName evidence="1">Uncharacterized protein</fullName>
    </submittedName>
</protein>
<evidence type="ECO:0000313" key="2">
    <source>
        <dbReference type="Proteomes" id="UP000008311"/>
    </source>
</evidence>
<proteinExistence type="predicted"/>